<organism evidence="1 2">
    <name type="scientific">Clostridium amylolyticum</name>
    <dbReference type="NCBI Taxonomy" id="1121298"/>
    <lineage>
        <taxon>Bacteria</taxon>
        <taxon>Bacillati</taxon>
        <taxon>Bacillota</taxon>
        <taxon>Clostridia</taxon>
        <taxon>Eubacteriales</taxon>
        <taxon>Clostridiaceae</taxon>
        <taxon>Clostridium</taxon>
    </lineage>
</organism>
<dbReference type="NCBIfam" id="NF033727">
    <property type="entry name" value="chaperon_ArsD"/>
    <property type="match status" value="1"/>
</dbReference>
<dbReference type="AlphaFoldDB" id="A0A1M6P1A4"/>
<evidence type="ECO:0000313" key="2">
    <source>
        <dbReference type="Proteomes" id="UP000184080"/>
    </source>
</evidence>
<reference evidence="1 2" key="1">
    <citation type="submission" date="2016-11" db="EMBL/GenBank/DDBJ databases">
        <authorList>
            <person name="Jaros S."/>
            <person name="Januszkiewicz K."/>
            <person name="Wedrychowicz H."/>
        </authorList>
    </citation>
    <scope>NUCLEOTIDE SEQUENCE [LARGE SCALE GENOMIC DNA]</scope>
    <source>
        <strain evidence="1 2">DSM 21864</strain>
    </source>
</reference>
<dbReference type="Proteomes" id="UP000184080">
    <property type="component" value="Unassembled WGS sequence"/>
</dbReference>
<evidence type="ECO:0000313" key="1">
    <source>
        <dbReference type="EMBL" id="SHK01745.1"/>
    </source>
</evidence>
<gene>
    <name evidence="1" type="ORF">SAMN05444401_0398</name>
</gene>
<keyword evidence="2" id="KW-1185">Reference proteome</keyword>
<sequence length="126" mass="13714">MSKIEIFDPAMCCSTGVCGPSIDKELLRVSITINNFTKKGVEIVRHNLTSEPQAFVDNKKVNELLNSEGVDVLPITFVDGELVKTKSHLTNAEFAKYSGLSKETIAEIALNKDKKEGNCCCKGGCC</sequence>
<dbReference type="GO" id="GO:0045892">
    <property type="term" value="P:negative regulation of DNA-templated transcription"/>
    <property type="evidence" value="ECO:0007669"/>
    <property type="project" value="InterPro"/>
</dbReference>
<dbReference type="InterPro" id="IPR010712">
    <property type="entry name" value="Arsenical-R_ArsD"/>
</dbReference>
<dbReference type="Gene3D" id="3.40.30.10">
    <property type="entry name" value="Glutaredoxin"/>
    <property type="match status" value="1"/>
</dbReference>
<dbReference type="GO" id="GO:0003677">
    <property type="term" value="F:DNA binding"/>
    <property type="evidence" value="ECO:0007669"/>
    <property type="project" value="InterPro"/>
</dbReference>
<dbReference type="GO" id="GO:0046685">
    <property type="term" value="P:response to arsenic-containing substance"/>
    <property type="evidence" value="ECO:0007669"/>
    <property type="project" value="InterPro"/>
</dbReference>
<dbReference type="Pfam" id="PF06953">
    <property type="entry name" value="ArsD"/>
    <property type="match status" value="1"/>
</dbReference>
<dbReference type="RefSeq" id="WP_073012565.1">
    <property type="nucleotide sequence ID" value="NZ_FQZO01000013.1"/>
</dbReference>
<accession>A0A1M6P1A4</accession>
<dbReference type="STRING" id="1121298.SAMN05444401_0398"/>
<name>A0A1M6P1A4_9CLOT</name>
<protein>
    <submittedName>
        <fullName evidence="1">Arsenical resistance operon trans-acting repressor ArsD</fullName>
    </submittedName>
</protein>
<dbReference type="EMBL" id="FQZO01000013">
    <property type="protein sequence ID" value="SHK01745.1"/>
    <property type="molecule type" value="Genomic_DNA"/>
</dbReference>
<dbReference type="OrthoDB" id="9801358at2"/>
<proteinExistence type="predicted"/>